<dbReference type="InterPro" id="IPR036388">
    <property type="entry name" value="WH-like_DNA-bd_sf"/>
</dbReference>
<accession>A0A1G2BXL2</accession>
<dbReference type="SUPFAM" id="SSF46785">
    <property type="entry name" value="Winged helix' DNA-binding domain"/>
    <property type="match status" value="2"/>
</dbReference>
<dbReference type="PANTHER" id="PTHR34298">
    <property type="entry name" value="SEGREGATION AND CONDENSATION PROTEIN B"/>
    <property type="match status" value="1"/>
</dbReference>
<keyword evidence="4" id="KW-0131">Cell cycle</keyword>
<dbReference type="AlphaFoldDB" id="A0A1G2BXL2"/>
<evidence type="ECO:0000313" key="5">
    <source>
        <dbReference type="EMBL" id="OGY93676.1"/>
    </source>
</evidence>
<evidence type="ECO:0000256" key="2">
    <source>
        <dbReference type="ARBA" id="ARBA00022618"/>
    </source>
</evidence>
<keyword evidence="3" id="KW-0159">Chromosome partition</keyword>
<gene>
    <name evidence="5" type="ORF">A2406_03855</name>
</gene>
<keyword evidence="2" id="KW-0132">Cell division</keyword>
<dbReference type="InterPro" id="IPR036390">
    <property type="entry name" value="WH_DNA-bd_sf"/>
</dbReference>
<dbReference type="PIRSF" id="PIRSF019345">
    <property type="entry name" value="ScpB"/>
    <property type="match status" value="1"/>
</dbReference>
<name>A0A1G2BXL2_9BACT</name>
<organism evidence="5 6">
    <name type="scientific">Candidatus Komeilibacteria bacterium RIFOXYC1_FULL_37_11</name>
    <dbReference type="NCBI Taxonomy" id="1798555"/>
    <lineage>
        <taxon>Bacteria</taxon>
        <taxon>Candidatus Komeiliibacteriota</taxon>
    </lineage>
</organism>
<reference evidence="5 6" key="1">
    <citation type="journal article" date="2016" name="Nat. Commun.">
        <title>Thousands of microbial genomes shed light on interconnected biogeochemical processes in an aquifer system.</title>
        <authorList>
            <person name="Anantharaman K."/>
            <person name="Brown C.T."/>
            <person name="Hug L.A."/>
            <person name="Sharon I."/>
            <person name="Castelle C.J."/>
            <person name="Probst A.J."/>
            <person name="Thomas B.C."/>
            <person name="Singh A."/>
            <person name="Wilkins M.J."/>
            <person name="Karaoz U."/>
            <person name="Brodie E.L."/>
            <person name="Williams K.H."/>
            <person name="Hubbard S.S."/>
            <person name="Banfield J.F."/>
        </authorList>
    </citation>
    <scope>NUCLEOTIDE SEQUENCE [LARGE SCALE GENOMIC DNA]</scope>
</reference>
<dbReference type="PANTHER" id="PTHR34298:SF2">
    <property type="entry name" value="SEGREGATION AND CONDENSATION PROTEIN B"/>
    <property type="match status" value="1"/>
</dbReference>
<dbReference type="GO" id="GO:0051304">
    <property type="term" value="P:chromosome separation"/>
    <property type="evidence" value="ECO:0007669"/>
    <property type="project" value="InterPro"/>
</dbReference>
<dbReference type="InterPro" id="IPR005234">
    <property type="entry name" value="ScpB_csome_segregation"/>
</dbReference>
<dbReference type="Gene3D" id="1.10.10.10">
    <property type="entry name" value="Winged helix-like DNA-binding domain superfamily/Winged helix DNA-binding domain"/>
    <property type="match status" value="2"/>
</dbReference>
<sequence>MAKNSLSILESLLLTAGKPLTYKELSNLLECGDDELAKALAELSTKYNQPESGIHILLNNQKAQFVSNPDNIGVLKKYFKDELSGELTKPSLETLTIIAYRQPVSKEELEQIRGVNCSIIIRNLLIRGLIEESTDTSSLTTNYSVTMDFLKYMGIDSVSELPDYEKLNNDENLSKLLDSNTREEK</sequence>
<protein>
    <submittedName>
        <fullName evidence="5">SMC-Scp complex subunit ScpB</fullName>
    </submittedName>
</protein>
<evidence type="ECO:0000256" key="3">
    <source>
        <dbReference type="ARBA" id="ARBA00022829"/>
    </source>
</evidence>
<evidence type="ECO:0000256" key="4">
    <source>
        <dbReference type="ARBA" id="ARBA00023306"/>
    </source>
</evidence>
<evidence type="ECO:0000313" key="6">
    <source>
        <dbReference type="Proteomes" id="UP000177626"/>
    </source>
</evidence>
<keyword evidence="1" id="KW-0963">Cytoplasm</keyword>
<comment type="caution">
    <text evidence="5">The sequence shown here is derived from an EMBL/GenBank/DDBJ whole genome shotgun (WGS) entry which is preliminary data.</text>
</comment>
<dbReference type="NCBIfam" id="TIGR00281">
    <property type="entry name" value="SMC-Scp complex subunit ScpB"/>
    <property type="match status" value="1"/>
</dbReference>
<dbReference type="Proteomes" id="UP000177626">
    <property type="component" value="Unassembled WGS sequence"/>
</dbReference>
<dbReference type="GO" id="GO:0051301">
    <property type="term" value="P:cell division"/>
    <property type="evidence" value="ECO:0007669"/>
    <property type="project" value="UniProtKB-KW"/>
</dbReference>
<proteinExistence type="predicted"/>
<evidence type="ECO:0000256" key="1">
    <source>
        <dbReference type="ARBA" id="ARBA00022490"/>
    </source>
</evidence>
<dbReference type="EMBL" id="MHKQ01000018">
    <property type="protein sequence ID" value="OGY93676.1"/>
    <property type="molecule type" value="Genomic_DNA"/>
</dbReference>
<dbReference type="Pfam" id="PF04079">
    <property type="entry name" value="SMC_ScpB"/>
    <property type="match status" value="1"/>
</dbReference>